<dbReference type="AlphaFoldDB" id="A0A2M7AX87"/>
<dbReference type="InterPro" id="IPR029063">
    <property type="entry name" value="SAM-dependent_MTases_sf"/>
</dbReference>
<dbReference type="Gene3D" id="3.40.50.150">
    <property type="entry name" value="Vaccinia Virus protein VP39"/>
    <property type="match status" value="1"/>
</dbReference>
<dbReference type="Pfam" id="PF08241">
    <property type="entry name" value="Methyltransf_11"/>
    <property type="match status" value="1"/>
</dbReference>
<dbReference type="InterPro" id="IPR013216">
    <property type="entry name" value="Methyltransf_11"/>
</dbReference>
<evidence type="ECO:0000259" key="1">
    <source>
        <dbReference type="Pfam" id="PF08241"/>
    </source>
</evidence>
<name>A0A2M7AX87_9BACT</name>
<reference evidence="3" key="1">
    <citation type="submission" date="2017-09" db="EMBL/GenBank/DDBJ databases">
        <title>Depth-based differentiation of microbial function through sediment-hosted aquifers and enrichment of novel symbionts in the deep terrestrial subsurface.</title>
        <authorList>
            <person name="Probst A.J."/>
            <person name="Ladd B."/>
            <person name="Jarett J.K."/>
            <person name="Geller-Mcgrath D.E."/>
            <person name="Sieber C.M.K."/>
            <person name="Emerson J.B."/>
            <person name="Anantharaman K."/>
            <person name="Thomas B.C."/>
            <person name="Malmstrom R."/>
            <person name="Stieglmeier M."/>
            <person name="Klingl A."/>
            <person name="Woyke T."/>
            <person name="Ryan C.M."/>
            <person name="Banfield J.F."/>
        </authorList>
    </citation>
    <scope>NUCLEOTIDE SEQUENCE [LARGE SCALE GENOMIC DNA]</scope>
</reference>
<evidence type="ECO:0000313" key="2">
    <source>
        <dbReference type="EMBL" id="PIU75179.1"/>
    </source>
</evidence>
<dbReference type="EMBL" id="PEVY01000046">
    <property type="protein sequence ID" value="PIU75179.1"/>
    <property type="molecule type" value="Genomic_DNA"/>
</dbReference>
<comment type="caution">
    <text evidence="2">The sequence shown here is derived from an EMBL/GenBank/DDBJ whole genome shotgun (WGS) entry which is preliminary data.</text>
</comment>
<accession>A0A2M7AX87</accession>
<gene>
    <name evidence="2" type="ORF">COS76_02190</name>
</gene>
<dbReference type="Proteomes" id="UP000228775">
    <property type="component" value="Unassembled WGS sequence"/>
</dbReference>
<dbReference type="GO" id="GO:0008757">
    <property type="term" value="F:S-adenosylmethionine-dependent methyltransferase activity"/>
    <property type="evidence" value="ECO:0007669"/>
    <property type="project" value="InterPro"/>
</dbReference>
<protein>
    <recommendedName>
        <fullName evidence="1">Methyltransferase type 11 domain-containing protein</fullName>
    </recommendedName>
</protein>
<feature type="domain" description="Methyltransferase type 11" evidence="1">
    <location>
        <begin position="44"/>
        <end position="144"/>
    </location>
</feature>
<dbReference type="SUPFAM" id="SSF53335">
    <property type="entry name" value="S-adenosyl-L-methionine-dependent methyltransferases"/>
    <property type="match status" value="1"/>
</dbReference>
<dbReference type="CDD" id="cd02440">
    <property type="entry name" value="AdoMet_MTases"/>
    <property type="match status" value="1"/>
</dbReference>
<evidence type="ECO:0000313" key="3">
    <source>
        <dbReference type="Proteomes" id="UP000228775"/>
    </source>
</evidence>
<organism evidence="2 3">
    <name type="scientific">Candidatus Portnoybacteria bacterium CG06_land_8_20_14_3_00_39_12</name>
    <dbReference type="NCBI Taxonomy" id="1974809"/>
    <lineage>
        <taxon>Bacteria</taxon>
        <taxon>Candidatus Portnoyibacteriota</taxon>
    </lineage>
</organism>
<proteinExistence type="predicted"/>
<sequence>MEKHESHNEQNEFIFEATEKSEKAFSHYVMSFGLTENDLHKSILDVGAGEAGFIKYLRDHGNEKAFAVDLFNRGGHKDQNWFLAADIQRLPFKDDTFELVLSLAVVPIFIQPEYPATNYGREMDYKNLISELVRVVKPKGRIMFDYFDRGSCLAHKSHESKDDEQMQRYWEARAKIADEFNEFINNLSDVDVSIQTHSGWSRVMCLTKVGGR</sequence>